<dbReference type="GO" id="GO:0007165">
    <property type="term" value="P:signal transduction"/>
    <property type="evidence" value="ECO:0007669"/>
    <property type="project" value="InterPro"/>
</dbReference>
<dbReference type="SMART" id="SM00255">
    <property type="entry name" value="TIR"/>
    <property type="match status" value="1"/>
</dbReference>
<dbReference type="InterPro" id="IPR035897">
    <property type="entry name" value="Toll_tir_struct_dom_sf"/>
</dbReference>
<accession>A0A974A4G3</accession>
<dbReference type="RefSeq" id="WP_166214578.1">
    <property type="nucleotide sequence ID" value="NZ_CP088285.1"/>
</dbReference>
<comment type="caution">
    <text evidence="2">The sequence shown here is derived from an EMBL/GenBank/DDBJ whole genome shotgun (WGS) entry which is preliminary data.</text>
</comment>
<name>A0A974A4G3_9BRAD</name>
<feature type="domain" description="TIR" evidence="1">
    <location>
        <begin position="8"/>
        <end position="165"/>
    </location>
</feature>
<dbReference type="EMBL" id="JAAOLE020000001">
    <property type="protein sequence ID" value="NVI48058.1"/>
    <property type="molecule type" value="Genomic_DNA"/>
</dbReference>
<sequence>MAFLSPFYDLDVFVSYSHGNAPGDANSPLMRWTHSLIRELKREIQAVEVEFDELTLWWDDLIDPTVDLTDELREKVRSSGILMIVMSPRYLASSWCKDELEWFRQQVHDRARDRGRVFVIRALRTNESDWPEFLLDGRGHAPIGFRFHDPLHRMPYCWRDTQVAKEEYAQQLWRLQIALTSHLQALRSRRAQAMEPMKPIPASRRIYLHARSEHTEVFESVRRALAEKGITPLTAKHDAVRSLADWGQESRARVETAKRCSALVLLRGDGSESFVGDLLDIGVDERERIQAARGSPLPCAVLDQSGEPLPLDVSRFGIERFDICDASWRDNFGGWLAEVRQTLPASP</sequence>
<dbReference type="AlphaFoldDB" id="A0A974A4G3"/>
<evidence type="ECO:0000313" key="2">
    <source>
        <dbReference type="EMBL" id="NVI48058.1"/>
    </source>
</evidence>
<keyword evidence="2" id="KW-0675">Receptor</keyword>
<dbReference type="SUPFAM" id="SSF52200">
    <property type="entry name" value="Toll/Interleukin receptor TIR domain"/>
    <property type="match status" value="1"/>
</dbReference>
<dbReference type="InterPro" id="IPR000157">
    <property type="entry name" value="TIR_dom"/>
</dbReference>
<dbReference type="Pfam" id="PF13676">
    <property type="entry name" value="TIR_2"/>
    <property type="match status" value="1"/>
</dbReference>
<dbReference type="PROSITE" id="PS50104">
    <property type="entry name" value="TIR"/>
    <property type="match status" value="1"/>
</dbReference>
<protein>
    <submittedName>
        <fullName evidence="2">Toll/interleukin-1 receptor domain-containing protein</fullName>
    </submittedName>
</protein>
<proteinExistence type="predicted"/>
<gene>
    <name evidence="2" type="ORF">HAP48_034930</name>
</gene>
<dbReference type="Gene3D" id="3.40.50.10140">
    <property type="entry name" value="Toll/interleukin-1 receptor homology (TIR) domain"/>
    <property type="match status" value="1"/>
</dbReference>
<organism evidence="2">
    <name type="scientific">Bradyrhizobium septentrionale</name>
    <dbReference type="NCBI Taxonomy" id="1404411"/>
    <lineage>
        <taxon>Bacteria</taxon>
        <taxon>Pseudomonadati</taxon>
        <taxon>Pseudomonadota</taxon>
        <taxon>Alphaproteobacteria</taxon>
        <taxon>Hyphomicrobiales</taxon>
        <taxon>Nitrobacteraceae</taxon>
        <taxon>Bradyrhizobium</taxon>
    </lineage>
</organism>
<reference evidence="2" key="1">
    <citation type="submission" date="2020-06" db="EMBL/GenBank/DDBJ databases">
        <title>Whole Genome Sequence of Bradyrhizobium sp. Strain 1S1.</title>
        <authorList>
            <person name="Bromfield E.S.P."/>
            <person name="Cloutier S."/>
        </authorList>
    </citation>
    <scope>NUCLEOTIDE SEQUENCE [LARGE SCALE GENOMIC DNA]</scope>
    <source>
        <strain evidence="2">1S1</strain>
    </source>
</reference>
<evidence type="ECO:0000259" key="1">
    <source>
        <dbReference type="PROSITE" id="PS50104"/>
    </source>
</evidence>